<organism evidence="2 3">
    <name type="scientific">Marasmius oreades</name>
    <name type="common">fairy-ring Marasmius</name>
    <dbReference type="NCBI Taxonomy" id="181124"/>
    <lineage>
        <taxon>Eukaryota</taxon>
        <taxon>Fungi</taxon>
        <taxon>Dikarya</taxon>
        <taxon>Basidiomycota</taxon>
        <taxon>Agaricomycotina</taxon>
        <taxon>Agaricomycetes</taxon>
        <taxon>Agaricomycetidae</taxon>
        <taxon>Agaricales</taxon>
        <taxon>Marasmiineae</taxon>
        <taxon>Marasmiaceae</taxon>
        <taxon>Marasmius</taxon>
    </lineage>
</organism>
<evidence type="ECO:0000313" key="2">
    <source>
        <dbReference type="EMBL" id="KAG7089804.1"/>
    </source>
</evidence>
<dbReference type="GeneID" id="66080529"/>
<gene>
    <name evidence="2" type="ORF">E1B28_011454</name>
</gene>
<evidence type="ECO:0000259" key="1">
    <source>
        <dbReference type="Pfam" id="PF13391"/>
    </source>
</evidence>
<dbReference type="KEGG" id="more:E1B28_011454"/>
<dbReference type="RefSeq" id="XP_043006274.1">
    <property type="nucleotide sequence ID" value="XM_043156487.1"/>
</dbReference>
<dbReference type="Pfam" id="PF13391">
    <property type="entry name" value="HNH_2"/>
    <property type="match status" value="1"/>
</dbReference>
<dbReference type="EMBL" id="CM032187">
    <property type="protein sequence ID" value="KAG7089804.1"/>
    <property type="molecule type" value="Genomic_DNA"/>
</dbReference>
<proteinExistence type="predicted"/>
<name>A0A9P7RU54_9AGAR</name>
<accession>A0A9P7RU54</accession>
<sequence length="277" mass="31158">MNESTEITWPELTHILVKKHKKKTSDLSEHPSRPSFNDAEEALMTVMKEIPQDSNLAKKQALIRDGYRCVVTGKYNLNIPASFDVNEEEVKRVGTCWTECAHIVQESIYSNISNEESLTSIAKRDSSASLLTVLKRFGYDVENINGDKMHSLHNVMTLEKNVHEHFDRLELWFEATEIEHCYRIKTFSKSIQVPNTTTFVRSGTHLDSPLPSPELLAHHASCAKVAHLSGAAEYLDELDRDWDDLPVLAADGRSSNVLNNALLRSLNSISSLVGVEV</sequence>
<keyword evidence="3" id="KW-1185">Reference proteome</keyword>
<dbReference type="OrthoDB" id="2104739at2759"/>
<dbReference type="InterPro" id="IPR003615">
    <property type="entry name" value="HNH_nuc"/>
</dbReference>
<feature type="domain" description="HNH nuclease" evidence="1">
    <location>
        <begin position="69"/>
        <end position="171"/>
    </location>
</feature>
<dbReference type="AlphaFoldDB" id="A0A9P7RU54"/>
<reference evidence="2" key="1">
    <citation type="journal article" date="2021" name="Genome Biol. Evol.">
        <title>The assembled and annotated genome of the fairy-ring fungus Marasmius oreades.</title>
        <authorList>
            <person name="Hiltunen M."/>
            <person name="Ament-Velasquez S.L."/>
            <person name="Johannesson H."/>
        </authorList>
    </citation>
    <scope>NUCLEOTIDE SEQUENCE</scope>
    <source>
        <strain evidence="2">03SP1</strain>
    </source>
</reference>
<evidence type="ECO:0000313" key="3">
    <source>
        <dbReference type="Proteomes" id="UP001049176"/>
    </source>
</evidence>
<dbReference type="Proteomes" id="UP001049176">
    <property type="component" value="Chromosome 7"/>
</dbReference>
<comment type="caution">
    <text evidence="2">The sequence shown here is derived from an EMBL/GenBank/DDBJ whole genome shotgun (WGS) entry which is preliminary data.</text>
</comment>
<protein>
    <recommendedName>
        <fullName evidence="1">HNH nuclease domain-containing protein</fullName>
    </recommendedName>
</protein>